<evidence type="ECO:0000259" key="5">
    <source>
        <dbReference type="Pfam" id="PF07992"/>
    </source>
</evidence>
<dbReference type="InterPro" id="IPR036188">
    <property type="entry name" value="FAD/NAD-bd_sf"/>
</dbReference>
<dbReference type="PRINTS" id="PR00469">
    <property type="entry name" value="PNDRDTASEII"/>
</dbReference>
<keyword evidence="7" id="KW-1185">Reference proteome</keyword>
<feature type="region of interest" description="Disordered" evidence="4">
    <location>
        <begin position="1"/>
        <end position="28"/>
    </location>
</feature>
<evidence type="ECO:0000256" key="2">
    <source>
        <dbReference type="ARBA" id="ARBA00023002"/>
    </source>
</evidence>
<dbReference type="InterPro" id="IPR023753">
    <property type="entry name" value="FAD/NAD-binding_dom"/>
</dbReference>
<evidence type="ECO:0000256" key="1">
    <source>
        <dbReference type="ARBA" id="ARBA00022630"/>
    </source>
</evidence>
<dbReference type="Gene3D" id="3.50.50.60">
    <property type="entry name" value="FAD/NAD(P)-binding domain"/>
    <property type="match status" value="2"/>
</dbReference>
<keyword evidence="2" id="KW-0560">Oxidoreductase</keyword>
<evidence type="ECO:0000313" key="6">
    <source>
        <dbReference type="EMBL" id="PYC84734.1"/>
    </source>
</evidence>
<dbReference type="AlphaFoldDB" id="A0A2V4NHP9"/>
<dbReference type="OrthoDB" id="9786503at2"/>
<gene>
    <name evidence="6" type="ORF">C7C46_07455</name>
</gene>
<dbReference type="Pfam" id="PF07992">
    <property type="entry name" value="Pyr_redox_2"/>
    <property type="match status" value="1"/>
</dbReference>
<dbReference type="EMBL" id="PYBW01000024">
    <property type="protein sequence ID" value="PYC84734.1"/>
    <property type="molecule type" value="Genomic_DNA"/>
</dbReference>
<reference evidence="6 7" key="1">
    <citation type="submission" date="2018-03" db="EMBL/GenBank/DDBJ databases">
        <title>Bioinformatic expansion and discovery of thiopeptide antibiotics.</title>
        <authorList>
            <person name="Schwalen C.J."/>
            <person name="Hudson G.A."/>
            <person name="Mitchell D.A."/>
        </authorList>
    </citation>
    <scope>NUCLEOTIDE SEQUENCE [LARGE SCALE GENOMIC DNA]</scope>
    <source>
        <strain evidence="6 7">ATCC 21389</strain>
    </source>
</reference>
<dbReference type="SUPFAM" id="SSF51905">
    <property type="entry name" value="FAD/NAD(P)-binding domain"/>
    <property type="match status" value="1"/>
</dbReference>
<protein>
    <submittedName>
        <fullName evidence="6">NAD(P)/FAD-dependent oxidoreductase</fullName>
    </submittedName>
</protein>
<dbReference type="GO" id="GO:0004791">
    <property type="term" value="F:thioredoxin-disulfide reductase (NADPH) activity"/>
    <property type="evidence" value="ECO:0007669"/>
    <property type="project" value="UniProtKB-EC"/>
</dbReference>
<accession>A0A2V4NHP9</accession>
<organism evidence="6 7">
    <name type="scientific">Streptomyces tateyamensis</name>
    <dbReference type="NCBI Taxonomy" id="565073"/>
    <lineage>
        <taxon>Bacteria</taxon>
        <taxon>Bacillati</taxon>
        <taxon>Actinomycetota</taxon>
        <taxon>Actinomycetes</taxon>
        <taxon>Kitasatosporales</taxon>
        <taxon>Streptomycetaceae</taxon>
        <taxon>Streptomyces</taxon>
    </lineage>
</organism>
<feature type="compositionally biased region" description="Low complexity" evidence="4">
    <location>
        <begin position="1"/>
        <end position="18"/>
    </location>
</feature>
<dbReference type="InterPro" id="IPR050097">
    <property type="entry name" value="Ferredoxin-NADP_redctase_2"/>
</dbReference>
<evidence type="ECO:0000256" key="3">
    <source>
        <dbReference type="ARBA" id="ARBA00048132"/>
    </source>
</evidence>
<comment type="caution">
    <text evidence="6">The sequence shown here is derived from an EMBL/GenBank/DDBJ whole genome shotgun (WGS) entry which is preliminary data.</text>
</comment>
<dbReference type="PANTHER" id="PTHR48105">
    <property type="entry name" value="THIOREDOXIN REDUCTASE 1-RELATED-RELATED"/>
    <property type="match status" value="1"/>
</dbReference>
<evidence type="ECO:0000313" key="7">
    <source>
        <dbReference type="Proteomes" id="UP000248039"/>
    </source>
</evidence>
<dbReference type="Proteomes" id="UP000248039">
    <property type="component" value="Unassembled WGS sequence"/>
</dbReference>
<sequence length="333" mass="36198">MVGAARRTTRRSAAVTSTHQDGRVDGTPGEMVDALVVGGGPAGLSAALCLARYNRRVLVFDTGHGRSTHHQVNRNYLGFPDGIPTIELRRIAREQVSRYPQVEFHQHAITHLTGDAENGFTAHAQGRSWRGRTVVLATGVLDHFPHFHGWESYVGRSMFWCIACDGYENRGRDILVVGHTDAAAGEAMQLFSLTDRIRLLTNSERDEISPVLRGRLAKAGIEVIHDQLHGAEGADGMFTAVLTKGGRRLELESLFSIQGATPETRALRSLGVELNAAGYVVVDEEQHTSMPGVYAAGDLSSRHSHQVSVAVHEGSQAASSANYFLYPPELKEG</sequence>
<keyword evidence="1" id="KW-0285">Flavoprotein</keyword>
<feature type="domain" description="FAD/NAD(P)-binding" evidence="5">
    <location>
        <begin position="33"/>
        <end position="314"/>
    </location>
</feature>
<dbReference type="PRINTS" id="PR00368">
    <property type="entry name" value="FADPNR"/>
</dbReference>
<comment type="catalytic activity">
    <reaction evidence="3">
        <text>[thioredoxin]-dithiol + NADP(+) = [thioredoxin]-disulfide + NADPH + H(+)</text>
        <dbReference type="Rhea" id="RHEA:20345"/>
        <dbReference type="Rhea" id="RHEA-COMP:10698"/>
        <dbReference type="Rhea" id="RHEA-COMP:10700"/>
        <dbReference type="ChEBI" id="CHEBI:15378"/>
        <dbReference type="ChEBI" id="CHEBI:29950"/>
        <dbReference type="ChEBI" id="CHEBI:50058"/>
        <dbReference type="ChEBI" id="CHEBI:57783"/>
        <dbReference type="ChEBI" id="CHEBI:58349"/>
        <dbReference type="EC" id="1.8.1.9"/>
    </reaction>
</comment>
<proteinExistence type="predicted"/>
<name>A0A2V4NHP9_9ACTN</name>
<evidence type="ECO:0000256" key="4">
    <source>
        <dbReference type="SAM" id="MobiDB-lite"/>
    </source>
</evidence>